<name>A0ACC1S735_9APHY</name>
<evidence type="ECO:0000313" key="1">
    <source>
        <dbReference type="EMBL" id="KAJ3533384.1"/>
    </source>
</evidence>
<dbReference type="Proteomes" id="UP001148662">
    <property type="component" value="Unassembled WGS sequence"/>
</dbReference>
<evidence type="ECO:0000313" key="2">
    <source>
        <dbReference type="Proteomes" id="UP001148662"/>
    </source>
</evidence>
<accession>A0ACC1S735</accession>
<gene>
    <name evidence="1" type="ORF">NM688_g7288</name>
</gene>
<organism evidence="1 2">
    <name type="scientific">Phlebia brevispora</name>
    <dbReference type="NCBI Taxonomy" id="194682"/>
    <lineage>
        <taxon>Eukaryota</taxon>
        <taxon>Fungi</taxon>
        <taxon>Dikarya</taxon>
        <taxon>Basidiomycota</taxon>
        <taxon>Agaricomycotina</taxon>
        <taxon>Agaricomycetes</taxon>
        <taxon>Polyporales</taxon>
        <taxon>Meruliaceae</taxon>
        <taxon>Phlebia</taxon>
    </lineage>
</organism>
<proteinExistence type="predicted"/>
<keyword evidence="2" id="KW-1185">Reference proteome</keyword>
<sequence length="380" mass="43742">MNFTTFLVQISDALQHKKGQELAYLLSPREPHSKSLVKEFRNPTRQSLSYYEQSMESPWDEIAIQYVLVVNHCGKNRATEAFTEQCTLVNLFLRYFSSNSGWTLPVLFSILRDLRDLASDADLQASQNGHGGTANMEEAARVISKAFTSCVTDRQSPYAESRKWGVYYVVGLILKSYFRLTQSRIKYYLGMLEFLNEDYAKSEQEFTLAFYACHTDARKNQERILAYLIPLRILRGHLPSRELLNEFPVLDDLFSPFVAAIKKGDISTYDRLLEQHERRLVEMNLLLTLERGRELCLRCLFRRVWVVSDKSTRIPVSLFHSALRIAGMDVPSDEAECLVANMIYRGFIRGYISHEKQMVVLANKNAFPRIADCPAPYATL</sequence>
<reference evidence="1" key="1">
    <citation type="submission" date="2022-07" db="EMBL/GenBank/DDBJ databases">
        <title>Genome Sequence of Phlebia brevispora.</title>
        <authorList>
            <person name="Buettner E."/>
        </authorList>
    </citation>
    <scope>NUCLEOTIDE SEQUENCE</scope>
    <source>
        <strain evidence="1">MPL23</strain>
    </source>
</reference>
<protein>
    <submittedName>
        <fullName evidence="1">Uncharacterized protein</fullName>
    </submittedName>
</protein>
<dbReference type="EMBL" id="JANHOG010001671">
    <property type="protein sequence ID" value="KAJ3533384.1"/>
    <property type="molecule type" value="Genomic_DNA"/>
</dbReference>
<comment type="caution">
    <text evidence="1">The sequence shown here is derived from an EMBL/GenBank/DDBJ whole genome shotgun (WGS) entry which is preliminary data.</text>
</comment>